<evidence type="ECO:0000313" key="2">
    <source>
        <dbReference type="EMBL" id="KIM91922.1"/>
    </source>
</evidence>
<organism evidence="2 3">
    <name type="scientific">Piloderma croceum (strain F 1598)</name>
    <dbReference type="NCBI Taxonomy" id="765440"/>
    <lineage>
        <taxon>Eukaryota</taxon>
        <taxon>Fungi</taxon>
        <taxon>Dikarya</taxon>
        <taxon>Basidiomycota</taxon>
        <taxon>Agaricomycotina</taxon>
        <taxon>Agaricomycetes</taxon>
        <taxon>Agaricomycetidae</taxon>
        <taxon>Atheliales</taxon>
        <taxon>Atheliaceae</taxon>
        <taxon>Piloderma</taxon>
    </lineage>
</organism>
<reference evidence="3" key="2">
    <citation type="submission" date="2015-01" db="EMBL/GenBank/DDBJ databases">
        <title>Evolutionary Origins and Diversification of the Mycorrhizal Mutualists.</title>
        <authorList>
            <consortium name="DOE Joint Genome Institute"/>
            <consortium name="Mycorrhizal Genomics Consortium"/>
            <person name="Kohler A."/>
            <person name="Kuo A."/>
            <person name="Nagy L.G."/>
            <person name="Floudas D."/>
            <person name="Copeland A."/>
            <person name="Barry K.W."/>
            <person name="Cichocki N."/>
            <person name="Veneault-Fourrey C."/>
            <person name="LaButti K."/>
            <person name="Lindquist E.A."/>
            <person name="Lipzen A."/>
            <person name="Lundell T."/>
            <person name="Morin E."/>
            <person name="Murat C."/>
            <person name="Riley R."/>
            <person name="Ohm R."/>
            <person name="Sun H."/>
            <person name="Tunlid A."/>
            <person name="Henrissat B."/>
            <person name="Grigoriev I.V."/>
            <person name="Hibbett D.S."/>
            <person name="Martin F."/>
        </authorList>
    </citation>
    <scope>NUCLEOTIDE SEQUENCE [LARGE SCALE GENOMIC DNA]</scope>
    <source>
        <strain evidence="3">F 1598</strain>
    </source>
</reference>
<dbReference type="EMBL" id="KN832970">
    <property type="protein sequence ID" value="KIM91922.1"/>
    <property type="molecule type" value="Genomic_DNA"/>
</dbReference>
<name>A0A0C3CQI3_PILCF</name>
<protein>
    <submittedName>
        <fullName evidence="2">Uncharacterized protein</fullName>
    </submittedName>
</protein>
<feature type="compositionally biased region" description="Polar residues" evidence="1">
    <location>
        <begin position="79"/>
        <end position="89"/>
    </location>
</feature>
<evidence type="ECO:0000256" key="1">
    <source>
        <dbReference type="SAM" id="MobiDB-lite"/>
    </source>
</evidence>
<dbReference type="HOGENOM" id="CLU_1949614_0_0_1"/>
<dbReference type="InParanoid" id="A0A0C3CQI3"/>
<feature type="region of interest" description="Disordered" evidence="1">
    <location>
        <begin position="75"/>
        <end position="104"/>
    </location>
</feature>
<dbReference type="Proteomes" id="UP000054166">
    <property type="component" value="Unassembled WGS sequence"/>
</dbReference>
<gene>
    <name evidence="2" type="ORF">PILCRDRAFT_809914</name>
</gene>
<dbReference type="AlphaFoldDB" id="A0A0C3CQI3"/>
<reference evidence="2 3" key="1">
    <citation type="submission" date="2014-04" db="EMBL/GenBank/DDBJ databases">
        <authorList>
            <consortium name="DOE Joint Genome Institute"/>
            <person name="Kuo A."/>
            <person name="Tarkka M."/>
            <person name="Buscot F."/>
            <person name="Kohler A."/>
            <person name="Nagy L.G."/>
            <person name="Floudas D."/>
            <person name="Copeland A."/>
            <person name="Barry K.W."/>
            <person name="Cichocki N."/>
            <person name="Veneault-Fourrey C."/>
            <person name="LaButti K."/>
            <person name="Lindquist E.A."/>
            <person name="Lipzen A."/>
            <person name="Lundell T."/>
            <person name="Morin E."/>
            <person name="Murat C."/>
            <person name="Sun H."/>
            <person name="Tunlid A."/>
            <person name="Henrissat B."/>
            <person name="Grigoriev I.V."/>
            <person name="Hibbett D.S."/>
            <person name="Martin F."/>
            <person name="Nordberg H.P."/>
            <person name="Cantor M.N."/>
            <person name="Hua S.X."/>
        </authorList>
    </citation>
    <scope>NUCLEOTIDE SEQUENCE [LARGE SCALE GENOMIC DNA]</scope>
    <source>
        <strain evidence="2 3">F 1598</strain>
    </source>
</reference>
<proteinExistence type="predicted"/>
<dbReference type="OrthoDB" id="3182478at2759"/>
<keyword evidence="3" id="KW-1185">Reference proteome</keyword>
<accession>A0A0C3CQI3</accession>
<sequence>MIRREPTMIPMSDSDVQDVRDLVATQTAEYERKQQIMNQMKIMAERPLADELPILMQIARQEKEREMREMRLGMEPETSAGQTLGTDVSISAHPQPGPSAMDRGRLTSMNIHSRMATAYGNSTPSPPAS</sequence>
<evidence type="ECO:0000313" key="3">
    <source>
        <dbReference type="Proteomes" id="UP000054166"/>
    </source>
</evidence>